<dbReference type="OrthoDB" id="9804460at2"/>
<dbReference type="InterPro" id="IPR027417">
    <property type="entry name" value="P-loop_NTPase"/>
</dbReference>
<evidence type="ECO:0000313" key="1">
    <source>
        <dbReference type="EMBL" id="ANV98921.1"/>
    </source>
</evidence>
<dbReference type="EMBL" id="CP016428">
    <property type="protein sequence ID" value="ANV98921.1"/>
    <property type="molecule type" value="Genomic_DNA"/>
</dbReference>
<dbReference type="PANTHER" id="PTHR13696">
    <property type="entry name" value="P-LOOP CONTAINING NUCLEOSIDE TRIPHOSPHATE HYDROLASE"/>
    <property type="match status" value="1"/>
</dbReference>
<dbReference type="Gene3D" id="3.40.50.300">
    <property type="entry name" value="P-loop containing nucleotide triphosphate hydrolases"/>
    <property type="match status" value="1"/>
</dbReference>
<dbReference type="AlphaFoldDB" id="A0A1B1U859"/>
<dbReference type="STRING" id="1274631.LMTR13_00685"/>
<accession>A0A1B1U859</accession>
<protein>
    <submittedName>
        <fullName evidence="1">Chromosome partitioning protein ParA</fullName>
    </submittedName>
</protein>
<dbReference type="PANTHER" id="PTHR13696:SF96">
    <property type="entry name" value="COBQ_COBB_MIND_PARA NUCLEOTIDE BINDING DOMAIN-CONTAINING PROTEIN"/>
    <property type="match status" value="1"/>
</dbReference>
<proteinExistence type="predicted"/>
<dbReference type="Proteomes" id="UP000092839">
    <property type="component" value="Chromosome"/>
</dbReference>
<reference evidence="1 2" key="1">
    <citation type="submission" date="2016-07" db="EMBL/GenBank/DDBJ databases">
        <title>Complete genome sequence of Bradyrhizobium icense LMTR 13T, a potential inoculant strain isolated from lima bean (Phaseolus lunatus) in Peru.</title>
        <authorList>
            <person name="Ormeno-Orrillo E."/>
            <person name="Duran D."/>
            <person name="Rogel M.A."/>
            <person name="Rey L."/>
            <person name="Imperial J."/>
            <person name="Ruiz-Argueso T."/>
            <person name="Martinez-Romero E."/>
        </authorList>
    </citation>
    <scope>NUCLEOTIDE SEQUENCE [LARGE SCALE GENOMIC DNA]</scope>
    <source>
        <strain evidence="1 2">LMTR 13</strain>
    </source>
</reference>
<dbReference type="CDD" id="cd02042">
    <property type="entry name" value="ParAB_family"/>
    <property type="match status" value="1"/>
</dbReference>
<gene>
    <name evidence="1" type="ORF">LMTR13_00685</name>
</gene>
<dbReference type="KEGG" id="bic:LMTR13_00685"/>
<dbReference type="PIRSF" id="PIRSF009320">
    <property type="entry name" value="Nuc_binding_HP_1000"/>
    <property type="match status" value="1"/>
</dbReference>
<dbReference type="Pfam" id="PF07015">
    <property type="entry name" value="VirC1"/>
    <property type="match status" value="1"/>
</dbReference>
<organism evidence="1 2">
    <name type="scientific">Bradyrhizobium icense</name>
    <dbReference type="NCBI Taxonomy" id="1274631"/>
    <lineage>
        <taxon>Bacteria</taxon>
        <taxon>Pseudomonadati</taxon>
        <taxon>Pseudomonadota</taxon>
        <taxon>Alphaproteobacteria</taxon>
        <taxon>Hyphomicrobiales</taxon>
        <taxon>Nitrobacteraceae</taxon>
        <taxon>Bradyrhizobium</taxon>
    </lineage>
</organism>
<name>A0A1B1U859_9BRAD</name>
<dbReference type="RefSeq" id="WP_065726245.1">
    <property type="nucleotide sequence ID" value="NZ_CP016428.1"/>
</dbReference>
<dbReference type="SUPFAM" id="SSF52540">
    <property type="entry name" value="P-loop containing nucleoside triphosphate hydrolases"/>
    <property type="match status" value="1"/>
</dbReference>
<sequence length="255" mass="27291">MQTIVLATQKGGSGKSTLAISLALAAIRAGHAVRLIEADSQGTVSNWRRRRRYAQPIVEPVYAARELEQRLQSLDREGVTVAIVDTAGGVSAATNSAIRYADFCLIPTRPSIADIEATAATLRVVRAWQKPFAYVLNQTPIRAAARLAGAENALSDEAALDIIDIVASPFIVMRNDHQDALSAGLAVSEYAPNGKSAEEIRGLWQWIAARLNDATAADEEFAEAFAETPEILPAMAALAPIENDSALFLRAPARS</sequence>
<evidence type="ECO:0000313" key="2">
    <source>
        <dbReference type="Proteomes" id="UP000092839"/>
    </source>
</evidence>
<dbReference type="InterPro" id="IPR009744">
    <property type="entry name" value="VirC1"/>
</dbReference>
<keyword evidence="2" id="KW-1185">Reference proteome</keyword>
<dbReference type="InterPro" id="IPR050678">
    <property type="entry name" value="DNA_Partitioning_ATPase"/>
</dbReference>